<evidence type="ECO:0000256" key="2">
    <source>
        <dbReference type="ARBA" id="ARBA00009994"/>
    </source>
</evidence>
<evidence type="ECO:0000256" key="7">
    <source>
        <dbReference type="SAM" id="MobiDB-lite"/>
    </source>
</evidence>
<name>A0A7S2RWS2_9STRA</name>
<dbReference type="GO" id="GO:0006357">
    <property type="term" value="P:regulation of transcription by RNA polymerase II"/>
    <property type="evidence" value="ECO:0007669"/>
    <property type="project" value="InterPro"/>
</dbReference>
<evidence type="ECO:0000313" key="8">
    <source>
        <dbReference type="EMBL" id="CAD9682792.1"/>
    </source>
</evidence>
<dbReference type="PANTHER" id="PTHR21428">
    <property type="entry name" value="MEDIATOR OF RNA POLYMERASE II TRANSCRIPTION SUBUNIT 7"/>
    <property type="match status" value="1"/>
</dbReference>
<dbReference type="InterPro" id="IPR044888">
    <property type="entry name" value="Mediatior_Med7_sf"/>
</dbReference>
<keyword evidence="4 6" id="KW-0804">Transcription</keyword>
<dbReference type="SUPFAM" id="SSF140718">
    <property type="entry name" value="Mediator hinge subcomplex-like"/>
    <property type="match status" value="1"/>
</dbReference>
<dbReference type="GO" id="GO:0016592">
    <property type="term" value="C:mediator complex"/>
    <property type="evidence" value="ECO:0007669"/>
    <property type="project" value="InterPro"/>
</dbReference>
<keyword evidence="3 6" id="KW-0805">Transcription regulation</keyword>
<dbReference type="EMBL" id="HBHK01012464">
    <property type="protein sequence ID" value="CAD9682792.1"/>
    <property type="molecule type" value="Transcribed_RNA"/>
</dbReference>
<protein>
    <recommendedName>
        <fullName evidence="6">Mediator of RNA polymerase II transcription subunit 7</fullName>
    </recommendedName>
</protein>
<comment type="similarity">
    <text evidence="2 6">Belongs to the Mediator complex subunit 7 family.</text>
</comment>
<gene>
    <name evidence="8" type="ORF">QSP1433_LOCUS7833</name>
</gene>
<dbReference type="GO" id="GO:0003712">
    <property type="term" value="F:transcription coregulator activity"/>
    <property type="evidence" value="ECO:0007669"/>
    <property type="project" value="InterPro"/>
</dbReference>
<dbReference type="PANTHER" id="PTHR21428:SF11">
    <property type="entry name" value="MEDIATOR OF RNA POLYMERASE II TRANSCRIPTION SUBUNIT 7"/>
    <property type="match status" value="1"/>
</dbReference>
<comment type="function">
    <text evidence="6">Component of the Mediator complex, a coactivator involved in the regulated transcription of nearly all RNA polymerase II-dependent genes. Mediator functions as a bridge to convey information from gene-specific regulatory proteins to the basal RNA polymerase II transcription machinery.</text>
</comment>
<dbReference type="AlphaFoldDB" id="A0A7S2RWS2"/>
<dbReference type="InterPro" id="IPR037212">
    <property type="entry name" value="Med7/Med21-like"/>
</dbReference>
<accession>A0A7S2RWS2</accession>
<keyword evidence="6" id="KW-0010">Activator</keyword>
<feature type="region of interest" description="Disordered" evidence="7">
    <location>
        <begin position="165"/>
        <end position="205"/>
    </location>
</feature>
<dbReference type="Gene3D" id="6.10.140.200">
    <property type="match status" value="1"/>
</dbReference>
<dbReference type="GO" id="GO:0070847">
    <property type="term" value="C:core mediator complex"/>
    <property type="evidence" value="ECO:0007669"/>
    <property type="project" value="TreeGrafter"/>
</dbReference>
<proteinExistence type="inferred from homology"/>
<evidence type="ECO:0000256" key="3">
    <source>
        <dbReference type="ARBA" id="ARBA00023015"/>
    </source>
</evidence>
<evidence type="ECO:0000256" key="1">
    <source>
        <dbReference type="ARBA" id="ARBA00004123"/>
    </source>
</evidence>
<reference evidence="8" key="1">
    <citation type="submission" date="2021-01" db="EMBL/GenBank/DDBJ databases">
        <authorList>
            <person name="Corre E."/>
            <person name="Pelletier E."/>
            <person name="Niang G."/>
            <person name="Scheremetjew M."/>
            <person name="Finn R."/>
            <person name="Kale V."/>
            <person name="Holt S."/>
            <person name="Cochrane G."/>
            <person name="Meng A."/>
            <person name="Brown T."/>
            <person name="Cohen L."/>
        </authorList>
    </citation>
    <scope>NUCLEOTIDE SEQUENCE</scope>
    <source>
        <strain evidence="8">NY070348D</strain>
    </source>
</reference>
<keyword evidence="5 6" id="KW-0539">Nucleus</keyword>
<dbReference type="InterPro" id="IPR009244">
    <property type="entry name" value="Mediatior_Med7"/>
</dbReference>
<evidence type="ECO:0000256" key="6">
    <source>
        <dbReference type="RuleBase" id="RU364060"/>
    </source>
</evidence>
<dbReference type="Pfam" id="PF05983">
    <property type="entry name" value="Med7"/>
    <property type="match status" value="1"/>
</dbReference>
<sequence>MDDEDESVAATLKFPAPPVYYKSYGKDGELHPLAVSLEPPQPPKDLYNCFGDKWELDEKLKTLKEEGREELFERKDGKLDSVCELARLSDVLIAKYTSFLANLPDMDSGNVPKEKVEDIETLYINLVYLVNQLRPSQGRQLLINMLRSQLEDRVETTKRLHELVKGGKESIEAAKSSSENTSMEEDNDNTAPEQEAVEEQCVFEL</sequence>
<evidence type="ECO:0000256" key="5">
    <source>
        <dbReference type="ARBA" id="ARBA00023242"/>
    </source>
</evidence>
<comment type="subunit">
    <text evidence="6">Component of the Mediator complex.</text>
</comment>
<comment type="subcellular location">
    <subcellularLocation>
        <location evidence="1 6">Nucleus</location>
    </subcellularLocation>
</comment>
<organism evidence="8">
    <name type="scientific">Mucochytrium quahogii</name>
    <dbReference type="NCBI Taxonomy" id="96639"/>
    <lineage>
        <taxon>Eukaryota</taxon>
        <taxon>Sar</taxon>
        <taxon>Stramenopiles</taxon>
        <taxon>Bigyra</taxon>
        <taxon>Labyrinthulomycetes</taxon>
        <taxon>Thraustochytrida</taxon>
        <taxon>Thraustochytriidae</taxon>
        <taxon>Mucochytrium</taxon>
    </lineage>
</organism>
<evidence type="ECO:0000256" key="4">
    <source>
        <dbReference type="ARBA" id="ARBA00023163"/>
    </source>
</evidence>